<keyword evidence="2" id="KW-1185">Reference proteome</keyword>
<protein>
    <submittedName>
        <fullName evidence="1">Uncharacterized protein</fullName>
    </submittedName>
</protein>
<organism evidence="1 2">
    <name type="scientific">Colletotrichum melonis</name>
    <dbReference type="NCBI Taxonomy" id="1209925"/>
    <lineage>
        <taxon>Eukaryota</taxon>
        <taxon>Fungi</taxon>
        <taxon>Dikarya</taxon>
        <taxon>Ascomycota</taxon>
        <taxon>Pezizomycotina</taxon>
        <taxon>Sordariomycetes</taxon>
        <taxon>Hypocreomycetidae</taxon>
        <taxon>Glomerellales</taxon>
        <taxon>Glomerellaceae</taxon>
        <taxon>Colletotrichum</taxon>
        <taxon>Colletotrichum acutatum species complex</taxon>
    </lineage>
</organism>
<accession>A0AAI9UQ31</accession>
<sequence>MSHLNLNLVPVDAEINLNFPVIVVDAAKFDVIVNVLVEPAPVGARIVSIQKPTTPSHLQRPHLVALPI</sequence>
<comment type="caution">
    <text evidence="1">The sequence shown here is derived from an EMBL/GenBank/DDBJ whole genome shotgun (WGS) entry which is preliminary data.</text>
</comment>
<gene>
    <name evidence="1" type="ORF">CMEL01_14699</name>
</gene>
<dbReference type="AlphaFoldDB" id="A0AAI9UQ31"/>
<dbReference type="EMBL" id="MLGG01000011">
    <property type="protein sequence ID" value="KAK1461063.1"/>
    <property type="molecule type" value="Genomic_DNA"/>
</dbReference>
<reference evidence="1 2" key="1">
    <citation type="submission" date="2016-10" db="EMBL/GenBank/DDBJ databases">
        <title>The genome sequence of Colletotrichum fioriniae PJ7.</title>
        <authorList>
            <person name="Baroncelli R."/>
        </authorList>
    </citation>
    <scope>NUCLEOTIDE SEQUENCE [LARGE SCALE GENOMIC DNA]</scope>
    <source>
        <strain evidence="1">Col 31</strain>
    </source>
</reference>
<proteinExistence type="predicted"/>
<name>A0AAI9UQ31_9PEZI</name>
<evidence type="ECO:0000313" key="1">
    <source>
        <dbReference type="EMBL" id="KAK1461063.1"/>
    </source>
</evidence>
<dbReference type="Proteomes" id="UP001239795">
    <property type="component" value="Unassembled WGS sequence"/>
</dbReference>
<evidence type="ECO:0000313" key="2">
    <source>
        <dbReference type="Proteomes" id="UP001239795"/>
    </source>
</evidence>